<evidence type="ECO:0000313" key="2">
    <source>
        <dbReference type="EMBL" id="KAK4520021.1"/>
    </source>
</evidence>
<dbReference type="Proteomes" id="UP001304243">
    <property type="component" value="Unassembled WGS sequence"/>
</dbReference>
<keyword evidence="3" id="KW-1185">Reference proteome</keyword>
<protein>
    <submittedName>
        <fullName evidence="2">6-phosphofructo-2-kinase</fullName>
        <ecNumber evidence="2">2.7.1.105</ecNumber>
    </submittedName>
</protein>
<feature type="region of interest" description="Disordered" evidence="1">
    <location>
        <begin position="214"/>
        <end position="238"/>
    </location>
</feature>
<dbReference type="EMBL" id="JASEJX010000011">
    <property type="protein sequence ID" value="KAK4520021.1"/>
    <property type="molecule type" value="Genomic_DNA"/>
</dbReference>
<gene>
    <name evidence="2" type="primary">PFK26_2</name>
    <name evidence="2" type="ORF">ATC70_008149</name>
</gene>
<evidence type="ECO:0000313" key="3">
    <source>
        <dbReference type="Proteomes" id="UP001304243"/>
    </source>
</evidence>
<comment type="caution">
    <text evidence="2">The sequence shown here is derived from an EMBL/GenBank/DDBJ whole genome shotgun (WGS) entry which is preliminary data.</text>
</comment>
<dbReference type="GO" id="GO:0003873">
    <property type="term" value="F:6-phosphofructo-2-kinase activity"/>
    <property type="evidence" value="ECO:0007669"/>
    <property type="project" value="UniProtKB-EC"/>
</dbReference>
<sequence>MTGEVRFVPDTRQEEDLAMAEEADIDFGPDDFKEMGAPTSSVFDVDVQFQQDVRPQQSTSKTSVAMAVLQKKAQAKRKERSASSQQPQATVIGQISTSTSPPGVAVQSISAKRAGKLPVGAVSGLPMAQQPEQSTSTTTQQTASGTSESSTSEPDYLGLYQMLEDSLSDSTFSSRIGRTAIATSGFVGVAATGTMEMPGEEDTDEEESQVLFSALKRSRTRDSLSTTDSSKQYKKKRTAMILKQLQKRSKK</sequence>
<feature type="compositionally biased region" description="Polar residues" evidence="1">
    <location>
        <begin position="82"/>
        <end position="101"/>
    </location>
</feature>
<feature type="region of interest" description="Disordered" evidence="1">
    <location>
        <begin position="53"/>
        <end position="157"/>
    </location>
</feature>
<dbReference type="RefSeq" id="XP_064686687.1">
    <property type="nucleotide sequence ID" value="XM_064827403.1"/>
</dbReference>
<proteinExistence type="predicted"/>
<dbReference type="EC" id="2.7.1.105" evidence="2"/>
<name>A0AAN7DMF2_9FUNG</name>
<organism evidence="2 3">
    <name type="scientific">Mucor velutinosus</name>
    <dbReference type="NCBI Taxonomy" id="708070"/>
    <lineage>
        <taxon>Eukaryota</taxon>
        <taxon>Fungi</taxon>
        <taxon>Fungi incertae sedis</taxon>
        <taxon>Mucoromycota</taxon>
        <taxon>Mucoromycotina</taxon>
        <taxon>Mucoromycetes</taxon>
        <taxon>Mucorales</taxon>
        <taxon>Mucorineae</taxon>
        <taxon>Mucoraceae</taxon>
        <taxon>Mucor</taxon>
    </lineage>
</organism>
<reference evidence="2 3" key="1">
    <citation type="submission" date="2022-11" db="EMBL/GenBank/DDBJ databases">
        <title>Mucor velutinosus strain NIH1002 WGS.</title>
        <authorList>
            <person name="Subramanian P."/>
            <person name="Mullikin J.C."/>
            <person name="Segre J.A."/>
            <person name="Zelazny A.M."/>
        </authorList>
    </citation>
    <scope>NUCLEOTIDE SEQUENCE [LARGE SCALE GENOMIC DNA]</scope>
    <source>
        <strain evidence="2 3">NIH1002</strain>
    </source>
</reference>
<accession>A0AAN7DMF2</accession>
<evidence type="ECO:0000256" key="1">
    <source>
        <dbReference type="SAM" id="MobiDB-lite"/>
    </source>
</evidence>
<keyword evidence="2" id="KW-0808">Transferase</keyword>
<dbReference type="AlphaFoldDB" id="A0AAN7DMF2"/>
<dbReference type="GeneID" id="89951835"/>
<feature type="compositionally biased region" description="Polar residues" evidence="1">
    <location>
        <begin position="54"/>
        <end position="63"/>
    </location>
</feature>
<feature type="compositionally biased region" description="Low complexity" evidence="1">
    <location>
        <begin position="129"/>
        <end position="153"/>
    </location>
</feature>